<accession>A0ABM3LJI9</accession>
<dbReference type="Gene3D" id="3.10.129.110">
    <property type="entry name" value="Polyketide synthase dehydratase"/>
    <property type="match status" value="1"/>
</dbReference>
<dbReference type="InterPro" id="IPR042104">
    <property type="entry name" value="PKS_dehydratase_sf"/>
</dbReference>
<evidence type="ECO:0000256" key="2">
    <source>
        <dbReference type="ARBA" id="ARBA00022799"/>
    </source>
</evidence>
<comment type="catalytic activity">
    <reaction evidence="41">
        <text>3-oxooctanoyl-[ACP] + NADPH + H(+) = (3R)-hydroxyoctanoyl-[ACP] + NADP(+)</text>
        <dbReference type="Rhea" id="RHEA:41840"/>
        <dbReference type="Rhea" id="RHEA-COMP:9633"/>
        <dbReference type="Rhea" id="RHEA-COMP:9634"/>
        <dbReference type="ChEBI" id="CHEBI:15378"/>
        <dbReference type="ChEBI" id="CHEBI:57783"/>
        <dbReference type="ChEBI" id="CHEBI:58349"/>
        <dbReference type="ChEBI" id="CHEBI:78460"/>
        <dbReference type="ChEBI" id="CHEBI:78461"/>
    </reaction>
    <physiologicalReaction direction="left-to-right" evidence="41">
        <dbReference type="Rhea" id="RHEA:41841"/>
    </physiologicalReaction>
</comment>
<evidence type="ECO:0000256" key="22">
    <source>
        <dbReference type="ARBA" id="ARBA00047810"/>
    </source>
</evidence>
<comment type="catalytic activity">
    <reaction evidence="9">
        <text>a (3R)-hydroxyacyl-[ACP] = a (2E)-enoyl-[ACP] + H2O</text>
        <dbReference type="Rhea" id="RHEA:13097"/>
        <dbReference type="Rhea" id="RHEA-COMP:9925"/>
        <dbReference type="Rhea" id="RHEA-COMP:9945"/>
        <dbReference type="ChEBI" id="CHEBI:15377"/>
        <dbReference type="ChEBI" id="CHEBI:78784"/>
        <dbReference type="ChEBI" id="CHEBI:78827"/>
        <dbReference type="EC" id="4.2.1.59"/>
    </reaction>
    <physiologicalReaction direction="left-to-right" evidence="9">
        <dbReference type="Rhea" id="RHEA:13098"/>
    </physiologicalReaction>
</comment>
<comment type="catalytic activity">
    <reaction evidence="5">
        <text>(3R)-hydroxyoctanoyl-[ACP] = (2E)-octenoyl-[ACP] + H2O</text>
        <dbReference type="Rhea" id="RHEA:41844"/>
        <dbReference type="Rhea" id="RHEA-COMP:9634"/>
        <dbReference type="Rhea" id="RHEA-COMP:9635"/>
        <dbReference type="ChEBI" id="CHEBI:15377"/>
        <dbReference type="ChEBI" id="CHEBI:78461"/>
        <dbReference type="ChEBI" id="CHEBI:78462"/>
    </reaction>
    <physiologicalReaction direction="left-to-right" evidence="5">
        <dbReference type="Rhea" id="RHEA:41845"/>
    </physiologicalReaction>
</comment>
<evidence type="ECO:0000256" key="8">
    <source>
        <dbReference type="ARBA" id="ARBA00023388"/>
    </source>
</evidence>
<dbReference type="InterPro" id="IPR020841">
    <property type="entry name" value="PKS_Beta-ketoAc_synthase_dom"/>
</dbReference>
<dbReference type="Pfam" id="PF00975">
    <property type="entry name" value="Thioesterase"/>
    <property type="match status" value="1"/>
</dbReference>
<keyword evidence="4" id="KW-0511">Multifunctional enzyme</keyword>
<keyword evidence="3" id="KW-0663">Pyridoxal phosphate</keyword>
<dbReference type="Gene3D" id="3.40.366.10">
    <property type="entry name" value="Malonyl-Coenzyme A Acyl Carrier Protein, domain 2"/>
    <property type="match status" value="1"/>
</dbReference>
<evidence type="ECO:0000256" key="15">
    <source>
        <dbReference type="ARBA" id="ARBA00047300"/>
    </source>
</evidence>
<keyword evidence="2" id="KW-0702">S-nitrosylation</keyword>
<comment type="catalytic activity">
    <reaction evidence="23">
        <text>(2E)-hexenoyl-[ACP] + NADPH + H(+) = hexanoyl-[ACP] + NADP(+)</text>
        <dbReference type="Rhea" id="RHEA:41832"/>
        <dbReference type="Rhea" id="RHEA-COMP:9631"/>
        <dbReference type="Rhea" id="RHEA-COMP:9632"/>
        <dbReference type="ChEBI" id="CHEBI:15378"/>
        <dbReference type="ChEBI" id="CHEBI:57783"/>
        <dbReference type="ChEBI" id="CHEBI:58349"/>
        <dbReference type="ChEBI" id="CHEBI:78458"/>
        <dbReference type="ChEBI" id="CHEBI:78459"/>
    </reaction>
    <physiologicalReaction direction="left-to-right" evidence="23">
        <dbReference type="Rhea" id="RHEA:41833"/>
    </physiologicalReaction>
</comment>
<comment type="catalytic activity">
    <reaction evidence="37">
        <text>decanoyl-[ACP] + malonyl-[ACP] + H(+) = 3-oxododecanoyl-[ACP] + holo-[ACP] + CO2</text>
        <dbReference type="Rhea" id="RHEA:41868"/>
        <dbReference type="Rhea" id="RHEA-COMP:9623"/>
        <dbReference type="Rhea" id="RHEA-COMP:9640"/>
        <dbReference type="Rhea" id="RHEA-COMP:9641"/>
        <dbReference type="Rhea" id="RHEA-COMP:9685"/>
        <dbReference type="ChEBI" id="CHEBI:15378"/>
        <dbReference type="ChEBI" id="CHEBI:16526"/>
        <dbReference type="ChEBI" id="CHEBI:64479"/>
        <dbReference type="ChEBI" id="CHEBI:78449"/>
        <dbReference type="ChEBI" id="CHEBI:78468"/>
        <dbReference type="ChEBI" id="CHEBI:78469"/>
    </reaction>
    <physiologicalReaction direction="left-to-right" evidence="37">
        <dbReference type="Rhea" id="RHEA:41869"/>
    </physiologicalReaction>
</comment>
<dbReference type="SMART" id="SM00825">
    <property type="entry name" value="PKS_KS"/>
    <property type="match status" value="1"/>
</dbReference>
<evidence type="ECO:0000256" key="34">
    <source>
        <dbReference type="ARBA" id="ARBA00048704"/>
    </source>
</evidence>
<evidence type="ECO:0000256" key="21">
    <source>
        <dbReference type="ARBA" id="ARBA00047578"/>
    </source>
</evidence>
<comment type="catalytic activity">
    <reaction evidence="28">
        <text>tetradecanoyl-[ACP] + H2O = tetradecanoate + holo-[ACP] + H(+)</text>
        <dbReference type="Rhea" id="RHEA:30123"/>
        <dbReference type="Rhea" id="RHEA-COMP:9648"/>
        <dbReference type="Rhea" id="RHEA-COMP:9685"/>
        <dbReference type="ChEBI" id="CHEBI:15377"/>
        <dbReference type="ChEBI" id="CHEBI:15378"/>
        <dbReference type="ChEBI" id="CHEBI:30807"/>
        <dbReference type="ChEBI" id="CHEBI:64479"/>
        <dbReference type="ChEBI" id="CHEBI:78477"/>
        <dbReference type="EC" id="3.1.2.14"/>
    </reaction>
    <physiologicalReaction direction="left-to-right" evidence="28">
        <dbReference type="Rhea" id="RHEA:30124"/>
    </physiologicalReaction>
</comment>
<comment type="catalytic activity">
    <reaction evidence="17">
        <text>a (3R)-hydroxyacyl-[ACP] + NADP(+) = a 3-oxoacyl-[ACP] + NADPH + H(+)</text>
        <dbReference type="Rhea" id="RHEA:17397"/>
        <dbReference type="Rhea" id="RHEA-COMP:9916"/>
        <dbReference type="Rhea" id="RHEA-COMP:9945"/>
        <dbReference type="ChEBI" id="CHEBI:15378"/>
        <dbReference type="ChEBI" id="CHEBI:57783"/>
        <dbReference type="ChEBI" id="CHEBI:58349"/>
        <dbReference type="ChEBI" id="CHEBI:78776"/>
        <dbReference type="ChEBI" id="CHEBI:78827"/>
        <dbReference type="EC" id="1.1.1.100"/>
    </reaction>
    <physiologicalReaction direction="right-to-left" evidence="17">
        <dbReference type="Rhea" id="RHEA:17399"/>
    </physiologicalReaction>
</comment>
<dbReference type="GeneID" id="112055697"/>
<evidence type="ECO:0000256" key="19">
    <source>
        <dbReference type="ARBA" id="ARBA00047451"/>
    </source>
</evidence>
<comment type="catalytic activity">
    <reaction evidence="20">
        <text>(2E)-butenoyl-[ACP] + NADPH + H(+) = butanoyl-[ACP] + NADP(+)</text>
        <dbReference type="Rhea" id="RHEA:41812"/>
        <dbReference type="Rhea" id="RHEA-COMP:9627"/>
        <dbReference type="Rhea" id="RHEA-COMP:9628"/>
        <dbReference type="ChEBI" id="CHEBI:15378"/>
        <dbReference type="ChEBI" id="CHEBI:57783"/>
        <dbReference type="ChEBI" id="CHEBI:58349"/>
        <dbReference type="ChEBI" id="CHEBI:78453"/>
        <dbReference type="ChEBI" id="CHEBI:78454"/>
    </reaction>
    <physiologicalReaction direction="left-to-right" evidence="20">
        <dbReference type="Rhea" id="RHEA:41813"/>
    </physiologicalReaction>
</comment>
<comment type="catalytic activity">
    <reaction evidence="13">
        <text>(3R)-hydroxybutanoyl-[ACP] = (2E)-butenoyl-[ACP] + H2O</text>
        <dbReference type="Rhea" id="RHEA:41808"/>
        <dbReference type="Rhea" id="RHEA-COMP:9626"/>
        <dbReference type="Rhea" id="RHEA-COMP:9627"/>
        <dbReference type="ChEBI" id="CHEBI:15377"/>
        <dbReference type="ChEBI" id="CHEBI:78451"/>
        <dbReference type="ChEBI" id="CHEBI:78453"/>
    </reaction>
    <physiologicalReaction direction="left-to-right" evidence="13">
        <dbReference type="Rhea" id="RHEA:41809"/>
    </physiologicalReaction>
</comment>
<comment type="catalytic activity">
    <reaction evidence="19">
        <text>tetradecanoyl-[ACP] + malonyl-[ACP] + H(+) = 3-oxohexadecanoyl-[ACP] + holo-[ACP] + CO2</text>
        <dbReference type="Rhea" id="RHEA:41900"/>
        <dbReference type="Rhea" id="RHEA-COMP:9623"/>
        <dbReference type="Rhea" id="RHEA-COMP:9648"/>
        <dbReference type="Rhea" id="RHEA-COMP:9649"/>
        <dbReference type="Rhea" id="RHEA-COMP:9685"/>
        <dbReference type="ChEBI" id="CHEBI:15378"/>
        <dbReference type="ChEBI" id="CHEBI:16526"/>
        <dbReference type="ChEBI" id="CHEBI:64479"/>
        <dbReference type="ChEBI" id="CHEBI:78449"/>
        <dbReference type="ChEBI" id="CHEBI:78477"/>
        <dbReference type="ChEBI" id="CHEBI:78478"/>
    </reaction>
    <physiologicalReaction direction="left-to-right" evidence="19">
        <dbReference type="Rhea" id="RHEA:41901"/>
    </physiologicalReaction>
</comment>
<evidence type="ECO:0000256" key="41">
    <source>
        <dbReference type="ARBA" id="ARBA00049422"/>
    </source>
</evidence>
<dbReference type="InterPro" id="IPR016036">
    <property type="entry name" value="Malonyl_transacylase_ACP-bd"/>
</dbReference>
<evidence type="ECO:0000256" key="43">
    <source>
        <dbReference type="ARBA" id="ARBA00049521"/>
    </source>
</evidence>
<evidence type="ECO:0000256" key="32">
    <source>
        <dbReference type="ARBA" id="ARBA00048650"/>
    </source>
</evidence>
<evidence type="ECO:0000313" key="47">
    <source>
        <dbReference type="RefSeq" id="XP_052739229.1"/>
    </source>
</evidence>
<dbReference type="SMART" id="SM00829">
    <property type="entry name" value="PKS_ER"/>
    <property type="match status" value="1"/>
</dbReference>
<comment type="catalytic activity">
    <reaction evidence="24">
        <text>3-oxobutanoyl-[ACP] + NADPH + H(+) = (3R)-hydroxybutanoyl-[ACP] + NADP(+)</text>
        <dbReference type="Rhea" id="RHEA:41804"/>
        <dbReference type="Rhea" id="RHEA-COMP:9625"/>
        <dbReference type="Rhea" id="RHEA-COMP:9626"/>
        <dbReference type="ChEBI" id="CHEBI:15378"/>
        <dbReference type="ChEBI" id="CHEBI:57783"/>
        <dbReference type="ChEBI" id="CHEBI:58349"/>
        <dbReference type="ChEBI" id="CHEBI:78450"/>
        <dbReference type="ChEBI" id="CHEBI:78451"/>
    </reaction>
    <physiologicalReaction direction="left-to-right" evidence="24">
        <dbReference type="Rhea" id="RHEA:41805"/>
    </physiologicalReaction>
</comment>
<dbReference type="Gene3D" id="3.40.47.10">
    <property type="match status" value="1"/>
</dbReference>
<dbReference type="SUPFAM" id="SSF51735">
    <property type="entry name" value="NAD(P)-binding Rossmann-fold domains"/>
    <property type="match status" value="1"/>
</dbReference>
<evidence type="ECO:0000256" key="36">
    <source>
        <dbReference type="ARBA" id="ARBA00049019"/>
    </source>
</evidence>
<evidence type="ECO:0000256" key="40">
    <source>
        <dbReference type="ARBA" id="ARBA00049414"/>
    </source>
</evidence>
<dbReference type="InterPro" id="IPR016035">
    <property type="entry name" value="Acyl_Trfase/lysoPLipase"/>
</dbReference>
<comment type="catalytic activity">
    <reaction evidence="11">
        <text>(3R)-hydroxyoctadecanoyl-[ACP] = (2E)-octadecenoyl-[ACP] + H2O</text>
        <dbReference type="Rhea" id="RHEA:41924"/>
        <dbReference type="Rhea" id="RHEA-COMP:9654"/>
        <dbReference type="Rhea" id="RHEA-COMP:9655"/>
        <dbReference type="ChEBI" id="CHEBI:15377"/>
        <dbReference type="ChEBI" id="CHEBI:78488"/>
        <dbReference type="ChEBI" id="CHEBI:78489"/>
    </reaction>
    <physiologicalReaction direction="left-to-right" evidence="11">
        <dbReference type="Rhea" id="RHEA:41925"/>
    </physiologicalReaction>
</comment>
<dbReference type="InterPro" id="IPR014043">
    <property type="entry name" value="Acyl_transferase_dom"/>
</dbReference>
<dbReference type="InterPro" id="IPR001031">
    <property type="entry name" value="Thioesterase"/>
</dbReference>
<comment type="catalytic activity">
    <reaction evidence="34">
        <text>hexadecanoyl-[ACP] + H2O = hexadecanoate + holo-[ACP] + H(+)</text>
        <dbReference type="Rhea" id="RHEA:41932"/>
        <dbReference type="Rhea" id="RHEA-COMP:9652"/>
        <dbReference type="Rhea" id="RHEA-COMP:9685"/>
        <dbReference type="ChEBI" id="CHEBI:7896"/>
        <dbReference type="ChEBI" id="CHEBI:15377"/>
        <dbReference type="ChEBI" id="CHEBI:15378"/>
        <dbReference type="ChEBI" id="CHEBI:64479"/>
        <dbReference type="ChEBI" id="CHEBI:78483"/>
        <dbReference type="EC" id="3.1.2.14"/>
    </reaction>
    <physiologicalReaction direction="left-to-right" evidence="34">
        <dbReference type="Rhea" id="RHEA:41933"/>
    </physiologicalReaction>
</comment>
<comment type="catalytic activity">
    <reaction evidence="36">
        <text>(2E)-octadecenoyl-[ACP] + NADPH + H(+) = octadecanoyl-[ACP] + NADP(+)</text>
        <dbReference type="Rhea" id="RHEA:41928"/>
        <dbReference type="Rhea" id="RHEA-COMP:9655"/>
        <dbReference type="Rhea" id="RHEA-COMP:9656"/>
        <dbReference type="ChEBI" id="CHEBI:15378"/>
        <dbReference type="ChEBI" id="CHEBI:57783"/>
        <dbReference type="ChEBI" id="CHEBI:58349"/>
        <dbReference type="ChEBI" id="CHEBI:78489"/>
        <dbReference type="ChEBI" id="CHEBI:78495"/>
    </reaction>
    <physiologicalReaction direction="left-to-right" evidence="36">
        <dbReference type="Rhea" id="RHEA:41929"/>
    </physiologicalReaction>
</comment>
<dbReference type="InterPro" id="IPR029058">
    <property type="entry name" value="AB_hydrolase_fold"/>
</dbReference>
<evidence type="ECO:0000256" key="4">
    <source>
        <dbReference type="ARBA" id="ARBA00023268"/>
    </source>
</evidence>
<comment type="catalytic activity">
    <reaction evidence="33">
        <text>holo-[ACP] + acetyl-CoA = acetyl-[ACP] + CoA</text>
        <dbReference type="Rhea" id="RHEA:41788"/>
        <dbReference type="Rhea" id="RHEA-COMP:9621"/>
        <dbReference type="Rhea" id="RHEA-COMP:9685"/>
        <dbReference type="ChEBI" id="CHEBI:57287"/>
        <dbReference type="ChEBI" id="CHEBI:57288"/>
        <dbReference type="ChEBI" id="CHEBI:64479"/>
        <dbReference type="ChEBI" id="CHEBI:78446"/>
        <dbReference type="EC" id="2.3.1.38"/>
    </reaction>
    <physiologicalReaction direction="left-to-right" evidence="33">
        <dbReference type="Rhea" id="RHEA:41789"/>
    </physiologicalReaction>
</comment>
<evidence type="ECO:0000256" key="10">
    <source>
        <dbReference type="ARBA" id="ARBA00023398"/>
    </source>
</evidence>
<dbReference type="InterPro" id="IPR014030">
    <property type="entry name" value="Ketoacyl_synth_N"/>
</dbReference>
<dbReference type="PANTHER" id="PTHR43775">
    <property type="entry name" value="FATTY ACID SYNTHASE"/>
    <property type="match status" value="1"/>
</dbReference>
<sequence length="2319" mass="260787">MAPTPKNLSLIDEGRAADYGSDQRIVISGMSGAYPESNSVKELSDILYNKINPVNNENCRWKYDHPEVSQYTGKVPGLNLFDAQFFRVHYYLSHNMEPMARKLLEKAFEAIFDAGVCPEELSGKKVGVFIGNGNAESEKAIFDVNLSKSGVGLVGCCRAMYANRISYWLNVKGPSLTVDEFCCSSTKALEQGYLAIQRGECDAAIVGGSALCLHPQAILHYGRITKISLDGKTKSFDSEAAGCAKSDAINVLFLQKAENALRAYADVVHVKTEFISIPSTKTGPSYGFYRDPEIMANFMRNFYKDTKVSPQDVEYVEAFGSAEPDADKAELEAIEKVYCKNRRDPLLVGSVTSNIGYAEGASGISAVTKVLLGFHYGQLAGNLHCDSPRTDIDALRDGRIRILTDHQSFGRRYAAVNTISVTGVNSHVLLYGHYKPKDINRYKVNFPQLVTLSGRQETAVDKIIQDLKSRPVDPEELALLRNIHRTRITFHLGRGFAILDTNEKNETVCLHEQFNYFDGAKPPLWFVYSGMGSQWAGMGAQLMTIPVFAAAIERCRRVLEPKGVDIVHIITSPDKSIFDNILNSFVGIAAIQIGLTDILRELDIFPDMIIGHSVGELGCAYADGCFTAEEMILSAYSRGLVSVQTPFIRGSMAAVGVGHQQISKMCPPEIEVACHNGPDSSTISGPADLMKQFVAQLTAKGIFAKEVPCSNIAYHSRYIAEAGPGLLKYLSEVITSPKARSKRWISTSVPEEKWNDPIAKYSSAEYHTNNLLNSVLFEEILKKIPSNAVLVEIAPHGLLQAILKRSLPESCKHIPLTRRGHPNNTKFLLEAIGNLYMEGYNPQVQALYPKIEFPVSTGTPMLSHLVEWAHNEKWNVLLYANANRKSSAQCKHVVSVLDDDHCYLKGHVIREKNVYPFAATLVAVWDTLAMVLGLPKKQFSVQFRDVHLHSQPVLNERRLLRLNVSIHRGKGRFEVLHDNVKVATGFVVGEIDTEITNVKEEDKSENVMEFKSNDVYQLLYARDYTYSNQFRSIYNADISFTKANLIWQDNWVTLIDGMIQLNTLRRLHESVSQLSFIRTIKIDVDDHLSNKTSIENTFVLPAYVSDLTDSTRCGGVLMEQMQFHDLPILNKEKITFKTLQFVPHCSTNQINETSAIYVFLQILAENLNKRIINIVEVIEYKGQNRYKNIQQIIHDIPKIQVNFSQICRDDLTKMPDDFLEGCDVLLITNLAADDNICQLLHKLLRRDAYLINREECAELTIIRPSLLYRNMCAHTIGSLRLELNVWQPSDVTAGTSAVTVFSQADLTKLYAQLSTLPPRHNLIILTSKPLLTGIKDLIKERRNKDNRKINVLINSHEMFDEQCLNKVQFTDFAINILEKGTWGGEYYLPIQQKSITGREMALEMKRLGDIESLHWTEVSDTKHEGISVKVQYMGLNDAYVKKVLKVAVSGNNTDNNRIEYDFSGTTEKKVRVMGIAQEQSISTSVKAKPELVWPVPDHWTLEDAATVPLAYCMAFYCLCFRSRLYRGNSILVHGGAGALGQAVISIALAHGCDIYTTVSNTKKKQFLLKLFPELKADQIGNSRDCTFKDMVLRGTKGNGCNIVISCVSGEQRTASLYCCSPFGFIVDTSVLLDKDDYIFEMYSLDKCGSYCTQQFSTLFEPQNVKDLKRLQLMVSDGIARGYVRPLSRVVYAAGEVSRALRLQAGSKHTGRVLLHFQKDNGPQAHNNFRIECSTDRWQVLLLDNEILGVQLVERLINRGARKFSLHFSNKSSTVLSKLRSWQKQGIQCIVSYGSTWNGNIFKNVSMEDVEGIYCVLHSNTQSDNVLKYLEKLTVSIQKLNRSLKYFSVIDARNNVNELIKLAKPHESFTSIKLPPLKVQLNENYINNKEFISINEAVDAIEKALCYKQRVVEVCRVNESKGILKEVADIAGLTVPDDVPPEATLKDLGLDLTKSQIVRTCLYDDYNILLDESTIPLLTIKDIRELEDGMLQKRSIETDDLKTFFSYIEQDAIQATADIILLPTLTTSADLRGDEYDAGHAFLCIIPGVEGLHVRFRELSERLKLPAVVLQPGLDRPHETIQEMAQRYTEILLKKTQMKKRFYLLGYESGVLVALEMAGILEDHGLTGTVFCIGGAPGEVQAKFEETFAEFETEESMQIAVARHMFTLLIDDDDLKDLEHELKNKSTWKEKVSLCVQKLQGRFNHSIQYSQEFIEAAYGRIVQTRRYNSEPRSLHSLLISIRPWSPSSSPITSHSLQNHSQQQVIEYELEAPLAYAARDLQCAAIVNRHLDRELLEEFDKRNLCETYITDADSFMTVVNE</sequence>
<dbReference type="SUPFAM" id="SSF50129">
    <property type="entry name" value="GroES-like"/>
    <property type="match status" value="1"/>
</dbReference>
<dbReference type="Pfam" id="PF00109">
    <property type="entry name" value="ketoacyl-synt"/>
    <property type="match status" value="1"/>
</dbReference>
<comment type="catalytic activity">
    <reaction evidence="30">
        <text>a fatty acyl-[ACP] + malonyl-[ACP] + H(+) = a 3-oxoacyl-[ACP] + holo-[ACP] + CO2</text>
        <dbReference type="Rhea" id="RHEA:22836"/>
        <dbReference type="Rhea" id="RHEA-COMP:9623"/>
        <dbReference type="Rhea" id="RHEA-COMP:9685"/>
        <dbReference type="Rhea" id="RHEA-COMP:9916"/>
        <dbReference type="Rhea" id="RHEA-COMP:14125"/>
        <dbReference type="ChEBI" id="CHEBI:15378"/>
        <dbReference type="ChEBI" id="CHEBI:16526"/>
        <dbReference type="ChEBI" id="CHEBI:64479"/>
        <dbReference type="ChEBI" id="CHEBI:78449"/>
        <dbReference type="ChEBI" id="CHEBI:78776"/>
        <dbReference type="ChEBI" id="CHEBI:138651"/>
        <dbReference type="EC" id="2.3.1.41"/>
    </reaction>
    <physiologicalReaction direction="left-to-right" evidence="30">
        <dbReference type="Rhea" id="RHEA:22837"/>
    </physiologicalReaction>
</comment>
<gene>
    <name evidence="47" type="primary">LOC112055697</name>
</gene>
<dbReference type="InterPro" id="IPR032821">
    <property type="entry name" value="PKS_assoc"/>
</dbReference>
<evidence type="ECO:0000256" key="30">
    <source>
        <dbReference type="ARBA" id="ARBA00048506"/>
    </source>
</evidence>
<organism evidence="46 47">
    <name type="scientific">Bicyclus anynana</name>
    <name type="common">Squinting bush brown butterfly</name>
    <dbReference type="NCBI Taxonomy" id="110368"/>
    <lineage>
        <taxon>Eukaryota</taxon>
        <taxon>Metazoa</taxon>
        <taxon>Ecdysozoa</taxon>
        <taxon>Arthropoda</taxon>
        <taxon>Hexapoda</taxon>
        <taxon>Insecta</taxon>
        <taxon>Pterygota</taxon>
        <taxon>Neoptera</taxon>
        <taxon>Endopterygota</taxon>
        <taxon>Lepidoptera</taxon>
        <taxon>Glossata</taxon>
        <taxon>Ditrysia</taxon>
        <taxon>Papilionoidea</taxon>
        <taxon>Nymphalidae</taxon>
        <taxon>Satyrinae</taxon>
        <taxon>Satyrini</taxon>
        <taxon>Mycalesina</taxon>
        <taxon>Bicyclus</taxon>
    </lineage>
</organism>
<evidence type="ECO:0000256" key="33">
    <source>
        <dbReference type="ARBA" id="ARBA00048691"/>
    </source>
</evidence>
<name>A0ABM3LJI9_BICAN</name>
<comment type="catalytic activity">
    <reaction evidence="39">
        <text>3-oxododecanoyl-[ACP] + NADPH + H(+) = (3R)-hydroxydodecanoyl-[ACP] + NADP(+)</text>
        <dbReference type="Rhea" id="RHEA:41872"/>
        <dbReference type="Rhea" id="RHEA-COMP:9641"/>
        <dbReference type="Rhea" id="RHEA-COMP:9642"/>
        <dbReference type="ChEBI" id="CHEBI:15378"/>
        <dbReference type="ChEBI" id="CHEBI:57783"/>
        <dbReference type="ChEBI" id="CHEBI:58349"/>
        <dbReference type="ChEBI" id="CHEBI:78469"/>
        <dbReference type="ChEBI" id="CHEBI:78470"/>
    </reaction>
    <physiologicalReaction direction="left-to-right" evidence="39">
        <dbReference type="Rhea" id="RHEA:41873"/>
    </physiologicalReaction>
</comment>
<evidence type="ECO:0000256" key="29">
    <source>
        <dbReference type="ARBA" id="ARBA00048420"/>
    </source>
</evidence>
<comment type="catalytic activity">
    <reaction evidence="40">
        <text>3-oxohexadecanoyl-[ACP] + NADPH + H(+) = (3R)-hydroxyhexadecanoyl-[ACP] + NADP(+)</text>
        <dbReference type="Rhea" id="RHEA:41904"/>
        <dbReference type="Rhea" id="RHEA-COMP:9649"/>
        <dbReference type="Rhea" id="RHEA-COMP:9650"/>
        <dbReference type="ChEBI" id="CHEBI:15378"/>
        <dbReference type="ChEBI" id="CHEBI:57783"/>
        <dbReference type="ChEBI" id="CHEBI:58349"/>
        <dbReference type="ChEBI" id="CHEBI:78478"/>
        <dbReference type="ChEBI" id="CHEBI:78480"/>
    </reaction>
    <physiologicalReaction direction="left-to-right" evidence="40">
        <dbReference type="Rhea" id="RHEA:41905"/>
    </physiologicalReaction>
</comment>
<evidence type="ECO:0000256" key="18">
    <source>
        <dbReference type="ARBA" id="ARBA00047440"/>
    </source>
</evidence>
<evidence type="ECO:0000256" key="12">
    <source>
        <dbReference type="ARBA" id="ARBA00023401"/>
    </source>
</evidence>
<evidence type="ECO:0000256" key="28">
    <source>
        <dbReference type="ARBA" id="ARBA00048289"/>
    </source>
</evidence>
<comment type="catalytic activity">
    <reaction evidence="25">
        <text>acetyl-[ACP] + malonyl-[ACP] + H(+) = 3-oxobutanoyl-[ACP] + holo-[ACP] + CO2</text>
        <dbReference type="Rhea" id="RHEA:41800"/>
        <dbReference type="Rhea" id="RHEA-COMP:9621"/>
        <dbReference type="Rhea" id="RHEA-COMP:9623"/>
        <dbReference type="Rhea" id="RHEA-COMP:9625"/>
        <dbReference type="Rhea" id="RHEA-COMP:9685"/>
        <dbReference type="ChEBI" id="CHEBI:15378"/>
        <dbReference type="ChEBI" id="CHEBI:16526"/>
        <dbReference type="ChEBI" id="CHEBI:64479"/>
        <dbReference type="ChEBI" id="CHEBI:78446"/>
        <dbReference type="ChEBI" id="CHEBI:78449"/>
        <dbReference type="ChEBI" id="CHEBI:78450"/>
    </reaction>
    <physiologicalReaction direction="left-to-right" evidence="25">
        <dbReference type="Rhea" id="RHEA:41801"/>
    </physiologicalReaction>
</comment>
<evidence type="ECO:0000256" key="37">
    <source>
        <dbReference type="ARBA" id="ARBA00049109"/>
    </source>
</evidence>
<evidence type="ECO:0000256" key="38">
    <source>
        <dbReference type="ARBA" id="ARBA00049171"/>
    </source>
</evidence>
<evidence type="ECO:0000313" key="46">
    <source>
        <dbReference type="Proteomes" id="UP001652582"/>
    </source>
</evidence>
<dbReference type="Pfam" id="PF00698">
    <property type="entry name" value="Acyl_transf_1"/>
    <property type="match status" value="1"/>
</dbReference>
<comment type="catalytic activity">
    <reaction evidence="12">
        <text>(3R)-hydroxyhexadecanoyl-[ACP] = (2E)-hexadecenoyl-[ACP] + H2O</text>
        <dbReference type="Rhea" id="RHEA:41908"/>
        <dbReference type="Rhea" id="RHEA-COMP:9650"/>
        <dbReference type="Rhea" id="RHEA-COMP:9651"/>
        <dbReference type="ChEBI" id="CHEBI:15377"/>
        <dbReference type="ChEBI" id="CHEBI:78480"/>
        <dbReference type="ChEBI" id="CHEBI:78481"/>
    </reaction>
    <physiologicalReaction direction="left-to-right" evidence="12">
        <dbReference type="Rhea" id="RHEA:41909"/>
    </physiologicalReaction>
</comment>
<evidence type="ECO:0000256" key="13">
    <source>
        <dbReference type="ARBA" id="ARBA00023402"/>
    </source>
</evidence>
<evidence type="ECO:0000256" key="27">
    <source>
        <dbReference type="ARBA" id="ARBA00048281"/>
    </source>
</evidence>
<comment type="catalytic activity">
    <reaction evidence="21">
        <text>dodecanoyl-[ACP] + malonyl-[ACP] + H(+) = 3-oxotetradecanoyl-[ACP] + holo-[ACP] + CO2</text>
        <dbReference type="Rhea" id="RHEA:41884"/>
        <dbReference type="Rhea" id="RHEA-COMP:9623"/>
        <dbReference type="Rhea" id="RHEA-COMP:9644"/>
        <dbReference type="Rhea" id="RHEA-COMP:9645"/>
        <dbReference type="Rhea" id="RHEA-COMP:9685"/>
        <dbReference type="ChEBI" id="CHEBI:15378"/>
        <dbReference type="ChEBI" id="CHEBI:16526"/>
        <dbReference type="ChEBI" id="CHEBI:64479"/>
        <dbReference type="ChEBI" id="CHEBI:65264"/>
        <dbReference type="ChEBI" id="CHEBI:78449"/>
        <dbReference type="ChEBI" id="CHEBI:78473"/>
    </reaction>
    <physiologicalReaction direction="left-to-right" evidence="21">
        <dbReference type="Rhea" id="RHEA:41885"/>
    </physiologicalReaction>
</comment>
<evidence type="ECO:0000256" key="11">
    <source>
        <dbReference type="ARBA" id="ARBA00023399"/>
    </source>
</evidence>
<evidence type="ECO:0000259" key="45">
    <source>
        <dbReference type="PROSITE" id="PS52004"/>
    </source>
</evidence>
<evidence type="ECO:0000256" key="17">
    <source>
        <dbReference type="ARBA" id="ARBA00047400"/>
    </source>
</evidence>
<dbReference type="SUPFAM" id="SSF55048">
    <property type="entry name" value="Probable ACP-binding domain of malonyl-CoA ACP transacylase"/>
    <property type="match status" value="1"/>
</dbReference>
<reference evidence="47" key="1">
    <citation type="submission" date="2025-08" db="UniProtKB">
        <authorList>
            <consortium name="RefSeq"/>
        </authorList>
    </citation>
    <scope>IDENTIFICATION</scope>
</reference>
<dbReference type="PANTHER" id="PTHR43775:SF23">
    <property type="entry name" value="FATTY ACID SYNTHASE 3"/>
    <property type="match status" value="1"/>
</dbReference>
<evidence type="ECO:0000256" key="35">
    <source>
        <dbReference type="ARBA" id="ARBA00048935"/>
    </source>
</evidence>
<dbReference type="Gene3D" id="3.40.50.720">
    <property type="entry name" value="NAD(P)-binding Rossmann-like Domain"/>
    <property type="match status" value="1"/>
</dbReference>
<dbReference type="Pfam" id="PF00107">
    <property type="entry name" value="ADH_zinc_N"/>
    <property type="match status" value="1"/>
</dbReference>
<dbReference type="Gene3D" id="3.90.180.10">
    <property type="entry name" value="Medium-chain alcohol dehydrogenases, catalytic domain"/>
    <property type="match status" value="1"/>
</dbReference>
<dbReference type="InterPro" id="IPR036291">
    <property type="entry name" value="NAD(P)-bd_dom_sf"/>
</dbReference>
<dbReference type="InterPro" id="IPR001227">
    <property type="entry name" value="Ac_transferase_dom_sf"/>
</dbReference>
<evidence type="ECO:0000256" key="26">
    <source>
        <dbReference type="ARBA" id="ARBA00048051"/>
    </source>
</evidence>
<comment type="catalytic activity">
    <reaction evidence="6">
        <text>(3R)-hydroxydodecanoyl-[ACP] = (2E)-dodecenoyl-[ACP] + H2O</text>
        <dbReference type="Rhea" id="RHEA:41876"/>
        <dbReference type="Rhea" id="RHEA-COMP:9642"/>
        <dbReference type="Rhea" id="RHEA-COMP:9643"/>
        <dbReference type="ChEBI" id="CHEBI:15377"/>
        <dbReference type="ChEBI" id="CHEBI:78470"/>
        <dbReference type="ChEBI" id="CHEBI:78472"/>
    </reaction>
    <physiologicalReaction direction="left-to-right" evidence="6">
        <dbReference type="Rhea" id="RHEA:41877"/>
    </physiologicalReaction>
</comment>
<dbReference type="RefSeq" id="XP_052739229.1">
    <property type="nucleotide sequence ID" value="XM_052883269.1"/>
</dbReference>
<comment type="catalytic activity">
    <reaction evidence="32">
        <text>a 2,3-saturated acyl-[ACP] + NADP(+) = a (2E)-enoyl-[ACP] + NADPH + H(+)</text>
        <dbReference type="Rhea" id="RHEA:22564"/>
        <dbReference type="Rhea" id="RHEA-COMP:9925"/>
        <dbReference type="Rhea" id="RHEA-COMP:9926"/>
        <dbReference type="ChEBI" id="CHEBI:15378"/>
        <dbReference type="ChEBI" id="CHEBI:57783"/>
        <dbReference type="ChEBI" id="CHEBI:58349"/>
        <dbReference type="ChEBI" id="CHEBI:78784"/>
        <dbReference type="ChEBI" id="CHEBI:78785"/>
        <dbReference type="EC" id="1.3.1.39"/>
    </reaction>
    <physiologicalReaction direction="right-to-left" evidence="32">
        <dbReference type="Rhea" id="RHEA:22566"/>
    </physiologicalReaction>
</comment>
<dbReference type="InterPro" id="IPR020843">
    <property type="entry name" value="ER"/>
</dbReference>
<evidence type="ECO:0000256" key="39">
    <source>
        <dbReference type="ARBA" id="ARBA00049263"/>
    </source>
</evidence>
<feature type="domain" description="Ketosynthase family 3 (KS3)" evidence="45">
    <location>
        <begin position="22"/>
        <end position="432"/>
    </location>
</feature>
<evidence type="ECO:0000256" key="42">
    <source>
        <dbReference type="ARBA" id="ARBA00049449"/>
    </source>
</evidence>
<protein>
    <submittedName>
        <fullName evidence="47">Fatty acid synthase-like</fullName>
    </submittedName>
</protein>
<dbReference type="Pfam" id="PF16197">
    <property type="entry name" value="KAsynt_C_assoc"/>
    <property type="match status" value="1"/>
</dbReference>
<comment type="catalytic activity">
    <reaction evidence="35">
        <text>3-oxotetradecanoyl-[ACP] + NADPH + H(+) = (3R)-hydroxytetradecanoyl-[ACP] + NADP(+)</text>
        <dbReference type="Rhea" id="RHEA:41888"/>
        <dbReference type="Rhea" id="RHEA-COMP:9645"/>
        <dbReference type="Rhea" id="RHEA-COMP:9646"/>
        <dbReference type="ChEBI" id="CHEBI:15378"/>
        <dbReference type="ChEBI" id="CHEBI:57783"/>
        <dbReference type="ChEBI" id="CHEBI:58349"/>
        <dbReference type="ChEBI" id="CHEBI:78473"/>
        <dbReference type="ChEBI" id="CHEBI:78474"/>
    </reaction>
    <physiologicalReaction direction="left-to-right" evidence="35">
        <dbReference type="Rhea" id="RHEA:41889"/>
    </physiologicalReaction>
</comment>
<comment type="catalytic activity">
    <reaction evidence="27">
        <text>(2E)-dodecenoyl-[ACP] + NADPH + H(+) = dodecanoyl-[ACP] + NADP(+)</text>
        <dbReference type="Rhea" id="RHEA:41880"/>
        <dbReference type="Rhea" id="RHEA-COMP:9643"/>
        <dbReference type="Rhea" id="RHEA-COMP:9644"/>
        <dbReference type="ChEBI" id="CHEBI:15378"/>
        <dbReference type="ChEBI" id="CHEBI:57783"/>
        <dbReference type="ChEBI" id="CHEBI:58349"/>
        <dbReference type="ChEBI" id="CHEBI:65264"/>
        <dbReference type="ChEBI" id="CHEBI:78472"/>
    </reaction>
    <physiologicalReaction direction="left-to-right" evidence="27">
        <dbReference type="Rhea" id="RHEA:41881"/>
    </physiologicalReaction>
</comment>
<evidence type="ECO:0000256" key="5">
    <source>
        <dbReference type="ARBA" id="ARBA00023332"/>
    </source>
</evidence>
<comment type="catalytic activity">
    <reaction evidence="26">
        <text>hexadecanoyl-[ACP] + malonyl-[ACP] + H(+) = 3-oxooctadecanoyl-[ACP] + holo-[ACP] + CO2</text>
        <dbReference type="Rhea" id="RHEA:41916"/>
        <dbReference type="Rhea" id="RHEA-COMP:9623"/>
        <dbReference type="Rhea" id="RHEA-COMP:9652"/>
        <dbReference type="Rhea" id="RHEA-COMP:9653"/>
        <dbReference type="Rhea" id="RHEA-COMP:9685"/>
        <dbReference type="ChEBI" id="CHEBI:15378"/>
        <dbReference type="ChEBI" id="CHEBI:16526"/>
        <dbReference type="ChEBI" id="CHEBI:64479"/>
        <dbReference type="ChEBI" id="CHEBI:78449"/>
        <dbReference type="ChEBI" id="CHEBI:78483"/>
        <dbReference type="ChEBI" id="CHEBI:78487"/>
    </reaction>
    <physiologicalReaction direction="left-to-right" evidence="26">
        <dbReference type="Rhea" id="RHEA:41917"/>
    </physiologicalReaction>
</comment>
<dbReference type="Pfam" id="PF02801">
    <property type="entry name" value="Ketoacyl-synt_C"/>
    <property type="match status" value="1"/>
</dbReference>
<dbReference type="Gene3D" id="3.30.70.3290">
    <property type="match status" value="1"/>
</dbReference>
<dbReference type="CDD" id="cd05195">
    <property type="entry name" value="enoyl_red"/>
    <property type="match status" value="1"/>
</dbReference>
<evidence type="ECO:0000256" key="31">
    <source>
        <dbReference type="ARBA" id="ARBA00048571"/>
    </source>
</evidence>
<evidence type="ECO:0000256" key="23">
    <source>
        <dbReference type="ARBA" id="ARBA00047897"/>
    </source>
</evidence>
<comment type="catalytic activity">
    <reaction evidence="8">
        <text>(3R)-hydroxydecanoyl-[ACP] = (2E)-decenoyl-[ACP] + H2O</text>
        <dbReference type="Rhea" id="RHEA:41860"/>
        <dbReference type="Rhea" id="RHEA-COMP:9638"/>
        <dbReference type="Rhea" id="RHEA-COMP:9639"/>
        <dbReference type="ChEBI" id="CHEBI:15377"/>
        <dbReference type="ChEBI" id="CHEBI:78466"/>
        <dbReference type="ChEBI" id="CHEBI:78467"/>
    </reaction>
    <physiologicalReaction direction="left-to-right" evidence="8">
        <dbReference type="Rhea" id="RHEA:41861"/>
    </physiologicalReaction>
</comment>
<dbReference type="InterPro" id="IPR016039">
    <property type="entry name" value="Thiolase-like"/>
</dbReference>
<dbReference type="InterPro" id="IPR013149">
    <property type="entry name" value="ADH-like_C"/>
</dbReference>
<keyword evidence="46" id="KW-1185">Reference proteome</keyword>
<evidence type="ECO:0000256" key="25">
    <source>
        <dbReference type="ARBA" id="ARBA00047961"/>
    </source>
</evidence>
<evidence type="ECO:0000256" key="44">
    <source>
        <dbReference type="ARBA" id="ARBA00049533"/>
    </source>
</evidence>
<comment type="catalytic activity">
    <reaction evidence="43">
        <text>(2E)-decenoyl-[ACP] + NADPH + H(+) = decanoyl-[ACP] + NADP(+)</text>
        <dbReference type="Rhea" id="RHEA:41864"/>
        <dbReference type="Rhea" id="RHEA-COMP:9639"/>
        <dbReference type="Rhea" id="RHEA-COMP:9640"/>
        <dbReference type="ChEBI" id="CHEBI:15378"/>
        <dbReference type="ChEBI" id="CHEBI:57783"/>
        <dbReference type="ChEBI" id="CHEBI:58349"/>
        <dbReference type="ChEBI" id="CHEBI:78467"/>
        <dbReference type="ChEBI" id="CHEBI:78468"/>
    </reaction>
    <physiologicalReaction direction="left-to-right" evidence="43">
        <dbReference type="Rhea" id="RHEA:41865"/>
    </physiologicalReaction>
</comment>
<evidence type="ECO:0000256" key="20">
    <source>
        <dbReference type="ARBA" id="ARBA00047500"/>
    </source>
</evidence>
<dbReference type="PROSITE" id="PS52004">
    <property type="entry name" value="KS3_2"/>
    <property type="match status" value="1"/>
</dbReference>
<comment type="catalytic activity">
    <reaction evidence="29">
        <text>(2E)-octenoyl-[ACP] + NADPH + H(+) = octanoyl-[ACP] + NADP(+)</text>
        <dbReference type="Rhea" id="RHEA:41848"/>
        <dbReference type="Rhea" id="RHEA-COMP:9635"/>
        <dbReference type="Rhea" id="RHEA-COMP:9636"/>
        <dbReference type="ChEBI" id="CHEBI:15378"/>
        <dbReference type="ChEBI" id="CHEBI:57783"/>
        <dbReference type="ChEBI" id="CHEBI:58349"/>
        <dbReference type="ChEBI" id="CHEBI:78462"/>
        <dbReference type="ChEBI" id="CHEBI:78463"/>
    </reaction>
    <physiologicalReaction direction="left-to-right" evidence="29">
        <dbReference type="Rhea" id="RHEA:41849"/>
    </physiologicalReaction>
</comment>
<evidence type="ECO:0000256" key="3">
    <source>
        <dbReference type="ARBA" id="ARBA00022898"/>
    </source>
</evidence>
<comment type="catalytic activity">
    <reaction evidence="38">
        <text>(2E)-tetradecenoyl-[ACP] + NADPH + H(+) = tetradecanoyl-[ACP] + NADP(+)</text>
        <dbReference type="Rhea" id="RHEA:41896"/>
        <dbReference type="Rhea" id="RHEA-COMP:9647"/>
        <dbReference type="Rhea" id="RHEA-COMP:9648"/>
        <dbReference type="ChEBI" id="CHEBI:15378"/>
        <dbReference type="ChEBI" id="CHEBI:57783"/>
        <dbReference type="ChEBI" id="CHEBI:58349"/>
        <dbReference type="ChEBI" id="CHEBI:78475"/>
        <dbReference type="ChEBI" id="CHEBI:78477"/>
    </reaction>
    <physiologicalReaction direction="left-to-right" evidence="38">
        <dbReference type="Rhea" id="RHEA:41897"/>
    </physiologicalReaction>
</comment>
<dbReference type="CDD" id="cd00833">
    <property type="entry name" value="PKS"/>
    <property type="match status" value="1"/>
</dbReference>
<comment type="catalytic activity">
    <reaction evidence="15">
        <text>3-oxooctadecanoyl-[ACP] + NADPH + H(+) = (3R)-hydroxyoctadecanoyl-[ACP] + NADP(+)</text>
        <dbReference type="Rhea" id="RHEA:41920"/>
        <dbReference type="Rhea" id="RHEA-COMP:9653"/>
        <dbReference type="Rhea" id="RHEA-COMP:9654"/>
        <dbReference type="ChEBI" id="CHEBI:15378"/>
        <dbReference type="ChEBI" id="CHEBI:57783"/>
        <dbReference type="ChEBI" id="CHEBI:58349"/>
        <dbReference type="ChEBI" id="CHEBI:78487"/>
        <dbReference type="ChEBI" id="CHEBI:78488"/>
    </reaction>
    <physiologicalReaction direction="left-to-right" evidence="15">
        <dbReference type="Rhea" id="RHEA:41921"/>
    </physiologicalReaction>
</comment>
<evidence type="ECO:0000256" key="14">
    <source>
        <dbReference type="ARBA" id="ARBA00023442"/>
    </source>
</evidence>
<evidence type="ECO:0000256" key="24">
    <source>
        <dbReference type="ARBA" id="ARBA00047953"/>
    </source>
</evidence>
<dbReference type="SUPFAM" id="SSF53474">
    <property type="entry name" value="alpha/beta-Hydrolases"/>
    <property type="match status" value="1"/>
</dbReference>
<comment type="pathway">
    <text evidence="1">Lipid metabolism.</text>
</comment>
<comment type="catalytic activity">
    <reaction evidence="18">
        <text>3-oxodecanoyl-[ACP] + NADPH + H(+) = (3R)-hydroxydecanoyl-[ACP] + NADP(+)</text>
        <dbReference type="Rhea" id="RHEA:41856"/>
        <dbReference type="Rhea" id="RHEA-COMP:9637"/>
        <dbReference type="Rhea" id="RHEA-COMP:9638"/>
        <dbReference type="ChEBI" id="CHEBI:15378"/>
        <dbReference type="ChEBI" id="CHEBI:57783"/>
        <dbReference type="ChEBI" id="CHEBI:58349"/>
        <dbReference type="ChEBI" id="CHEBI:78464"/>
        <dbReference type="ChEBI" id="CHEBI:78466"/>
    </reaction>
    <physiologicalReaction direction="left-to-right" evidence="18">
        <dbReference type="Rhea" id="RHEA:41857"/>
    </physiologicalReaction>
</comment>
<proteinExistence type="predicted"/>
<comment type="catalytic activity">
    <reaction evidence="44">
        <text>octanoyl-[ACP] + malonyl-[ACP] + H(+) = 3-oxodecanoyl-[ACP] + holo-[ACP] + CO2</text>
        <dbReference type="Rhea" id="RHEA:41852"/>
        <dbReference type="Rhea" id="RHEA-COMP:9623"/>
        <dbReference type="Rhea" id="RHEA-COMP:9636"/>
        <dbReference type="Rhea" id="RHEA-COMP:9637"/>
        <dbReference type="Rhea" id="RHEA-COMP:9685"/>
        <dbReference type="ChEBI" id="CHEBI:15378"/>
        <dbReference type="ChEBI" id="CHEBI:16526"/>
        <dbReference type="ChEBI" id="CHEBI:64479"/>
        <dbReference type="ChEBI" id="CHEBI:78449"/>
        <dbReference type="ChEBI" id="CHEBI:78463"/>
        <dbReference type="ChEBI" id="CHEBI:78464"/>
    </reaction>
    <physiologicalReaction direction="left-to-right" evidence="44">
        <dbReference type="Rhea" id="RHEA:41853"/>
    </physiologicalReaction>
</comment>
<dbReference type="SUPFAM" id="SSF53901">
    <property type="entry name" value="Thiolase-like"/>
    <property type="match status" value="2"/>
</dbReference>
<comment type="function">
    <text evidence="14">Fatty acid synthetase is a multifunctional enzyme that catalyzes the de novo biosynthesis of long-chain saturated fatty acids starting from acetyl-CoA and malonyl-CoA in the presence of NADPH. This multifunctional protein contains 7 catalytic activities and a site for the binding of the prosthetic group 4'-phosphopantetheine of the acyl carrier protein ([ACP]) domain.</text>
</comment>
<comment type="catalytic activity">
    <reaction evidence="31">
        <text>3-oxohexanoyl-[ACP] + NADPH + H(+) = (3R)-hydroxyhexanoyl-[ACP] + NADP(+)</text>
        <dbReference type="Rhea" id="RHEA:41824"/>
        <dbReference type="Rhea" id="RHEA-COMP:9629"/>
        <dbReference type="Rhea" id="RHEA-COMP:9630"/>
        <dbReference type="ChEBI" id="CHEBI:15378"/>
        <dbReference type="ChEBI" id="CHEBI:57783"/>
        <dbReference type="ChEBI" id="CHEBI:58349"/>
        <dbReference type="ChEBI" id="CHEBI:78456"/>
        <dbReference type="ChEBI" id="CHEBI:78457"/>
    </reaction>
    <physiologicalReaction direction="left-to-right" evidence="31">
        <dbReference type="Rhea" id="RHEA:41825"/>
    </physiologicalReaction>
</comment>
<evidence type="ECO:0000256" key="9">
    <source>
        <dbReference type="ARBA" id="ARBA00023394"/>
    </source>
</evidence>
<dbReference type="SUPFAM" id="SSF52151">
    <property type="entry name" value="FabD/lysophospholipase-like"/>
    <property type="match status" value="1"/>
</dbReference>
<evidence type="ECO:0000256" key="7">
    <source>
        <dbReference type="ARBA" id="ARBA00023373"/>
    </source>
</evidence>
<dbReference type="InterPro" id="IPR014031">
    <property type="entry name" value="Ketoacyl_synth_C"/>
</dbReference>
<comment type="catalytic activity">
    <reaction evidence="7">
        <text>(3R)-hydroxyhexanoyl-[ACP] = (2E)-hexenoyl-[ACP] + H2O</text>
        <dbReference type="Rhea" id="RHEA:41828"/>
        <dbReference type="Rhea" id="RHEA-COMP:9630"/>
        <dbReference type="Rhea" id="RHEA-COMP:9631"/>
        <dbReference type="ChEBI" id="CHEBI:15377"/>
        <dbReference type="ChEBI" id="CHEBI:78457"/>
        <dbReference type="ChEBI" id="CHEBI:78458"/>
    </reaction>
    <physiologicalReaction direction="left-to-right" evidence="7">
        <dbReference type="Rhea" id="RHEA:41829"/>
    </physiologicalReaction>
</comment>
<dbReference type="SMART" id="SM00827">
    <property type="entry name" value="PKS_AT"/>
    <property type="match status" value="1"/>
</dbReference>
<evidence type="ECO:0000256" key="6">
    <source>
        <dbReference type="ARBA" id="ARBA00023351"/>
    </source>
</evidence>
<comment type="catalytic activity">
    <reaction evidence="42">
        <text>butanoyl-[ACP] + malonyl-[ACP] + H(+) = 3-oxohexanoyl-[ACP] + holo-[ACP] + CO2</text>
        <dbReference type="Rhea" id="RHEA:41820"/>
        <dbReference type="Rhea" id="RHEA-COMP:9623"/>
        <dbReference type="Rhea" id="RHEA-COMP:9628"/>
        <dbReference type="Rhea" id="RHEA-COMP:9629"/>
        <dbReference type="Rhea" id="RHEA-COMP:9685"/>
        <dbReference type="ChEBI" id="CHEBI:15378"/>
        <dbReference type="ChEBI" id="CHEBI:16526"/>
        <dbReference type="ChEBI" id="CHEBI:64479"/>
        <dbReference type="ChEBI" id="CHEBI:78449"/>
        <dbReference type="ChEBI" id="CHEBI:78454"/>
        <dbReference type="ChEBI" id="CHEBI:78456"/>
    </reaction>
    <physiologicalReaction direction="left-to-right" evidence="42">
        <dbReference type="Rhea" id="RHEA:41821"/>
    </physiologicalReaction>
</comment>
<evidence type="ECO:0000256" key="16">
    <source>
        <dbReference type="ARBA" id="ARBA00047394"/>
    </source>
</evidence>
<comment type="catalytic activity">
    <reaction evidence="22">
        <text>(2E)-hexadecenoyl-[ACP] + NADPH + H(+) = hexadecanoyl-[ACP] + NADP(+)</text>
        <dbReference type="Rhea" id="RHEA:41912"/>
        <dbReference type="Rhea" id="RHEA-COMP:9651"/>
        <dbReference type="Rhea" id="RHEA-COMP:9652"/>
        <dbReference type="ChEBI" id="CHEBI:15378"/>
        <dbReference type="ChEBI" id="CHEBI:57783"/>
        <dbReference type="ChEBI" id="CHEBI:58349"/>
        <dbReference type="ChEBI" id="CHEBI:78481"/>
        <dbReference type="ChEBI" id="CHEBI:78483"/>
    </reaction>
    <physiologicalReaction direction="left-to-right" evidence="22">
        <dbReference type="Rhea" id="RHEA:41913"/>
    </physiologicalReaction>
</comment>
<dbReference type="InterPro" id="IPR011032">
    <property type="entry name" value="GroES-like_sf"/>
</dbReference>
<comment type="catalytic activity">
    <reaction evidence="16">
        <text>hexanoyl-[ACP] + malonyl-[ACP] + H(+) = 3-oxooctanoyl-[ACP] + holo-[ACP] + CO2</text>
        <dbReference type="Rhea" id="RHEA:41836"/>
        <dbReference type="Rhea" id="RHEA-COMP:9623"/>
        <dbReference type="Rhea" id="RHEA-COMP:9632"/>
        <dbReference type="Rhea" id="RHEA-COMP:9633"/>
        <dbReference type="Rhea" id="RHEA-COMP:9685"/>
        <dbReference type="ChEBI" id="CHEBI:15378"/>
        <dbReference type="ChEBI" id="CHEBI:16526"/>
        <dbReference type="ChEBI" id="CHEBI:64479"/>
        <dbReference type="ChEBI" id="CHEBI:78449"/>
        <dbReference type="ChEBI" id="CHEBI:78459"/>
        <dbReference type="ChEBI" id="CHEBI:78460"/>
    </reaction>
    <physiologicalReaction direction="left-to-right" evidence="16">
        <dbReference type="Rhea" id="RHEA:41837"/>
    </physiologicalReaction>
</comment>
<dbReference type="Proteomes" id="UP001652582">
    <property type="component" value="Chromosome 8"/>
</dbReference>
<dbReference type="Gene3D" id="3.40.50.1820">
    <property type="entry name" value="alpha/beta hydrolase"/>
    <property type="match status" value="1"/>
</dbReference>
<comment type="catalytic activity">
    <reaction evidence="10">
        <text>(3R)-hydroxytetradecanoyl-[ACP] = (2E)-tetradecenoyl-[ACP] + H2O</text>
        <dbReference type="Rhea" id="RHEA:41892"/>
        <dbReference type="Rhea" id="RHEA-COMP:9646"/>
        <dbReference type="Rhea" id="RHEA-COMP:9647"/>
        <dbReference type="ChEBI" id="CHEBI:15377"/>
        <dbReference type="ChEBI" id="CHEBI:78474"/>
        <dbReference type="ChEBI" id="CHEBI:78475"/>
    </reaction>
    <physiologicalReaction direction="left-to-right" evidence="10">
        <dbReference type="Rhea" id="RHEA:41893"/>
    </physiologicalReaction>
</comment>
<dbReference type="InterPro" id="IPR050091">
    <property type="entry name" value="PKS_NRPS_Biosynth_Enz"/>
</dbReference>
<evidence type="ECO:0000256" key="1">
    <source>
        <dbReference type="ARBA" id="ARBA00005189"/>
    </source>
</evidence>